<keyword evidence="2" id="KW-1185">Reference proteome</keyword>
<reference evidence="1" key="1">
    <citation type="submission" date="2023-04" db="EMBL/GenBank/DDBJ databases">
        <title>Completed genome of Mycoplasma lagogenitalium type strain 12MS.</title>
        <authorList>
            <person name="Spergser J."/>
        </authorList>
    </citation>
    <scope>NUCLEOTIDE SEQUENCE</scope>
    <source>
        <strain evidence="1">12MS</strain>
    </source>
</reference>
<organism evidence="1 2">
    <name type="scientific">Mesomycoplasma lagogenitalium</name>
    <dbReference type="NCBI Taxonomy" id="171286"/>
    <lineage>
        <taxon>Bacteria</taxon>
        <taxon>Bacillati</taxon>
        <taxon>Mycoplasmatota</taxon>
        <taxon>Mycoplasmoidales</taxon>
        <taxon>Metamycoplasmataceae</taxon>
        <taxon>Mesomycoplasma</taxon>
    </lineage>
</organism>
<gene>
    <name evidence="1" type="ORF">QEG99_02305</name>
</gene>
<dbReference type="Proteomes" id="UP001179842">
    <property type="component" value="Chromosome"/>
</dbReference>
<accession>A0ABY8LSQ1</accession>
<name>A0ABY8LSQ1_9BACT</name>
<sequence>MEKNNKNNIIVSEKEALKGLRKFKKVEWKILENSQIKYIIIGEGSEMKEERNRKKKITLEQVYDLVVNMQVVLLDVQKQTNENSKDIKILKDVQQKQGEEIKEIKAVQVQHNENIKKINIRLDRIEENQVKQGEDIKKINIRLDKIEETQVKQGKDIKEIKEDIKMLKSFHKDDIKNYKNNKNN</sequence>
<protein>
    <recommendedName>
        <fullName evidence="3">DUF16 domain-containing protein</fullName>
    </recommendedName>
</protein>
<evidence type="ECO:0000313" key="1">
    <source>
        <dbReference type="EMBL" id="WGI36289.1"/>
    </source>
</evidence>
<proteinExistence type="predicted"/>
<dbReference type="RefSeq" id="WP_280101590.1">
    <property type="nucleotide sequence ID" value="NZ_CP122979.1"/>
</dbReference>
<evidence type="ECO:0008006" key="3">
    <source>
        <dbReference type="Google" id="ProtNLM"/>
    </source>
</evidence>
<dbReference type="EMBL" id="CP122979">
    <property type="protein sequence ID" value="WGI36289.1"/>
    <property type="molecule type" value="Genomic_DNA"/>
</dbReference>
<evidence type="ECO:0000313" key="2">
    <source>
        <dbReference type="Proteomes" id="UP001179842"/>
    </source>
</evidence>